<dbReference type="RefSeq" id="WP_190464841.1">
    <property type="nucleotide sequence ID" value="NZ_JACJPW010000029.1"/>
</dbReference>
<sequence length="199" mass="22549">MESTTIHALKEWAVAVDALAQGKTILLLRKGGIREEGKQFKVAHDEVLLYPTFEHQKPDLLKPEYADKVSPVESGWHPETVRIGSWAKITDIFMVSYEPSIAALLPYHIWNERFASDRLKWKPSQPMYILLLRTYKLAQPQSIVYRPEYGGCKSWIDLAAPISIVGSVPVLSDGEYVKQANVIRNAIAHPQAEELKIQN</sequence>
<organism evidence="1 2">
    <name type="scientific">Aerosakkonema funiforme FACHB-1375</name>
    <dbReference type="NCBI Taxonomy" id="2949571"/>
    <lineage>
        <taxon>Bacteria</taxon>
        <taxon>Bacillati</taxon>
        <taxon>Cyanobacteriota</taxon>
        <taxon>Cyanophyceae</taxon>
        <taxon>Oscillatoriophycideae</taxon>
        <taxon>Aerosakkonematales</taxon>
        <taxon>Aerosakkonemataceae</taxon>
        <taxon>Aerosakkonema</taxon>
    </lineage>
</organism>
<proteinExistence type="predicted"/>
<reference evidence="1" key="1">
    <citation type="journal article" date="2015" name="ISME J.">
        <title>Draft Genome Sequence of Streptomyces incarnatus NRRL8089, which Produces the Nucleoside Antibiotic Sinefungin.</title>
        <authorList>
            <person name="Oshima K."/>
            <person name="Hattori M."/>
            <person name="Shimizu H."/>
            <person name="Fukuda K."/>
            <person name="Nemoto M."/>
            <person name="Inagaki K."/>
            <person name="Tamura T."/>
        </authorList>
    </citation>
    <scope>NUCLEOTIDE SEQUENCE</scope>
    <source>
        <strain evidence="1">FACHB-1375</strain>
    </source>
</reference>
<dbReference type="InterPro" id="IPR008307">
    <property type="entry name" value="UCP018957"/>
</dbReference>
<evidence type="ECO:0000313" key="2">
    <source>
        <dbReference type="Proteomes" id="UP000641646"/>
    </source>
</evidence>
<dbReference type="AlphaFoldDB" id="A0A926VDZ7"/>
<accession>A0A926VDZ7</accession>
<dbReference type="InterPro" id="IPR014923">
    <property type="entry name" value="DUF1802"/>
</dbReference>
<gene>
    <name evidence="1" type="ORF">H6G03_12825</name>
</gene>
<dbReference type="PIRSF" id="PIRSF018957">
    <property type="entry name" value="UCP018957"/>
    <property type="match status" value="1"/>
</dbReference>
<dbReference type="Pfam" id="PF08819">
    <property type="entry name" value="DUF1802"/>
    <property type="match status" value="1"/>
</dbReference>
<name>A0A926VDZ7_9CYAN</name>
<dbReference type="Proteomes" id="UP000641646">
    <property type="component" value="Unassembled WGS sequence"/>
</dbReference>
<reference evidence="1" key="2">
    <citation type="submission" date="2020-08" db="EMBL/GenBank/DDBJ databases">
        <authorList>
            <person name="Chen M."/>
            <person name="Teng W."/>
            <person name="Zhao L."/>
            <person name="Hu C."/>
            <person name="Zhou Y."/>
            <person name="Han B."/>
            <person name="Song L."/>
            <person name="Shu W."/>
        </authorList>
    </citation>
    <scope>NUCLEOTIDE SEQUENCE</scope>
    <source>
        <strain evidence="1">FACHB-1375</strain>
    </source>
</reference>
<protein>
    <submittedName>
        <fullName evidence="1">DUF1802 family protein</fullName>
    </submittedName>
</protein>
<evidence type="ECO:0000313" key="1">
    <source>
        <dbReference type="EMBL" id="MBD2181978.1"/>
    </source>
</evidence>
<comment type="caution">
    <text evidence="1">The sequence shown here is derived from an EMBL/GenBank/DDBJ whole genome shotgun (WGS) entry which is preliminary data.</text>
</comment>
<dbReference type="EMBL" id="JACJPW010000029">
    <property type="protein sequence ID" value="MBD2181978.1"/>
    <property type="molecule type" value="Genomic_DNA"/>
</dbReference>
<keyword evidence="2" id="KW-1185">Reference proteome</keyword>